<evidence type="ECO:0000313" key="2">
    <source>
        <dbReference type="Proteomes" id="UP001396334"/>
    </source>
</evidence>
<dbReference type="EMBL" id="JBBPBN010000232">
    <property type="protein sequence ID" value="KAK8971998.1"/>
    <property type="molecule type" value="Genomic_DNA"/>
</dbReference>
<organism evidence="1 2">
    <name type="scientific">Hibiscus sabdariffa</name>
    <name type="common">roselle</name>
    <dbReference type="NCBI Taxonomy" id="183260"/>
    <lineage>
        <taxon>Eukaryota</taxon>
        <taxon>Viridiplantae</taxon>
        <taxon>Streptophyta</taxon>
        <taxon>Embryophyta</taxon>
        <taxon>Tracheophyta</taxon>
        <taxon>Spermatophyta</taxon>
        <taxon>Magnoliopsida</taxon>
        <taxon>eudicotyledons</taxon>
        <taxon>Gunneridae</taxon>
        <taxon>Pentapetalae</taxon>
        <taxon>rosids</taxon>
        <taxon>malvids</taxon>
        <taxon>Malvales</taxon>
        <taxon>Malvaceae</taxon>
        <taxon>Malvoideae</taxon>
        <taxon>Hibiscus</taxon>
    </lineage>
</organism>
<name>A0ABR2N752_9ROSI</name>
<keyword evidence="2" id="KW-1185">Reference proteome</keyword>
<accession>A0ABR2N752</accession>
<gene>
    <name evidence="1" type="ORF">V6N11_041934</name>
</gene>
<reference evidence="1 2" key="1">
    <citation type="journal article" date="2024" name="G3 (Bethesda)">
        <title>Genome assembly of Hibiscus sabdariffa L. provides insights into metabolisms of medicinal natural products.</title>
        <authorList>
            <person name="Kim T."/>
        </authorList>
    </citation>
    <scope>NUCLEOTIDE SEQUENCE [LARGE SCALE GENOMIC DNA]</scope>
    <source>
        <strain evidence="1">TK-2024</strain>
        <tissue evidence="1">Old leaves</tissue>
    </source>
</reference>
<sequence>MVTSHYGSSFHFQKRHRRMLEFVFWSIQSVARGANVSADKLAKSVGMYGGLNRYCTMGHGVGIVVDL</sequence>
<protein>
    <submittedName>
        <fullName evidence="1">Uncharacterized protein</fullName>
    </submittedName>
</protein>
<evidence type="ECO:0000313" key="1">
    <source>
        <dbReference type="EMBL" id="KAK8971998.1"/>
    </source>
</evidence>
<proteinExistence type="predicted"/>
<comment type="caution">
    <text evidence="1">The sequence shown here is derived from an EMBL/GenBank/DDBJ whole genome shotgun (WGS) entry which is preliminary data.</text>
</comment>
<dbReference type="Proteomes" id="UP001396334">
    <property type="component" value="Unassembled WGS sequence"/>
</dbReference>